<feature type="region of interest" description="Disordered" evidence="1">
    <location>
        <begin position="1"/>
        <end position="115"/>
    </location>
</feature>
<reference evidence="3" key="1">
    <citation type="journal article" date="2013" name="Nature">
        <title>Draft genome of the wheat A-genome progenitor Triticum urartu.</title>
        <authorList>
            <person name="Ling H.Q."/>
            <person name="Zhao S."/>
            <person name="Liu D."/>
            <person name="Wang J."/>
            <person name="Sun H."/>
            <person name="Zhang C."/>
            <person name="Fan H."/>
            <person name="Li D."/>
            <person name="Dong L."/>
            <person name="Tao Y."/>
            <person name="Gao C."/>
            <person name="Wu H."/>
            <person name="Li Y."/>
            <person name="Cui Y."/>
            <person name="Guo X."/>
            <person name="Zheng S."/>
            <person name="Wang B."/>
            <person name="Yu K."/>
            <person name="Liang Q."/>
            <person name="Yang W."/>
            <person name="Lou X."/>
            <person name="Chen J."/>
            <person name="Feng M."/>
            <person name="Jian J."/>
            <person name="Zhang X."/>
            <person name="Luo G."/>
            <person name="Jiang Y."/>
            <person name="Liu J."/>
            <person name="Wang Z."/>
            <person name="Sha Y."/>
            <person name="Zhang B."/>
            <person name="Wu H."/>
            <person name="Tang D."/>
            <person name="Shen Q."/>
            <person name="Xue P."/>
            <person name="Zou S."/>
            <person name="Wang X."/>
            <person name="Liu X."/>
            <person name="Wang F."/>
            <person name="Yang Y."/>
            <person name="An X."/>
            <person name="Dong Z."/>
            <person name="Zhang K."/>
            <person name="Zhang X."/>
            <person name="Luo M.C."/>
            <person name="Dvorak J."/>
            <person name="Tong Y."/>
            <person name="Wang J."/>
            <person name="Yang H."/>
            <person name="Li Z."/>
            <person name="Wang D."/>
            <person name="Zhang A."/>
            <person name="Wang J."/>
        </authorList>
    </citation>
    <scope>NUCLEOTIDE SEQUENCE</scope>
    <source>
        <strain evidence="3">cv. G1812</strain>
    </source>
</reference>
<evidence type="ECO:0000313" key="3">
    <source>
        <dbReference type="Proteomes" id="UP000015106"/>
    </source>
</evidence>
<organism evidence="2 3">
    <name type="scientific">Triticum urartu</name>
    <name type="common">Red wild einkorn</name>
    <name type="synonym">Crithodium urartu</name>
    <dbReference type="NCBI Taxonomy" id="4572"/>
    <lineage>
        <taxon>Eukaryota</taxon>
        <taxon>Viridiplantae</taxon>
        <taxon>Streptophyta</taxon>
        <taxon>Embryophyta</taxon>
        <taxon>Tracheophyta</taxon>
        <taxon>Spermatophyta</taxon>
        <taxon>Magnoliopsida</taxon>
        <taxon>Liliopsida</taxon>
        <taxon>Poales</taxon>
        <taxon>Poaceae</taxon>
        <taxon>BOP clade</taxon>
        <taxon>Pooideae</taxon>
        <taxon>Triticodae</taxon>
        <taxon>Triticeae</taxon>
        <taxon>Triticinae</taxon>
        <taxon>Triticum</taxon>
    </lineage>
</organism>
<evidence type="ECO:0000313" key="2">
    <source>
        <dbReference type="EnsemblPlants" id="TuG1812G0100001720.01.T01.cds283495"/>
    </source>
</evidence>
<dbReference type="EnsemblPlants" id="TuG1812G0100001720.01.T01">
    <property type="protein sequence ID" value="TuG1812G0100001720.01.T01.cds283495"/>
    <property type="gene ID" value="TuG1812G0100001720.01"/>
</dbReference>
<name>A0A8R7NZ74_TRIUA</name>
<dbReference type="AlphaFoldDB" id="A0A8R7NZ74"/>
<accession>A0A8R7NZ74</accession>
<sequence>MEGGGEEAPREAPPASPAGSGSSALSPAPAQGAAAAVLGEADLHRGRQAWCSGRRAQSWGDGGGREEWRGRRRSATRGSIGVPRRVAPRLLSLSSQARRARGRRVGPGQGAALTG</sequence>
<keyword evidence="3" id="KW-1185">Reference proteome</keyword>
<dbReference type="Proteomes" id="UP000015106">
    <property type="component" value="Chromosome 1"/>
</dbReference>
<evidence type="ECO:0000256" key="1">
    <source>
        <dbReference type="SAM" id="MobiDB-lite"/>
    </source>
</evidence>
<feature type="compositionally biased region" description="Low complexity" evidence="1">
    <location>
        <begin position="88"/>
        <end position="97"/>
    </location>
</feature>
<feature type="compositionally biased region" description="Low complexity" evidence="1">
    <location>
        <begin position="17"/>
        <end position="40"/>
    </location>
</feature>
<dbReference type="Gramene" id="TuG1812G0100001720.01.T01">
    <property type="protein sequence ID" value="TuG1812G0100001720.01.T01.cds283495"/>
    <property type="gene ID" value="TuG1812G0100001720.01"/>
</dbReference>
<protein>
    <submittedName>
        <fullName evidence="2">Uncharacterized protein</fullName>
    </submittedName>
</protein>
<reference evidence="2" key="3">
    <citation type="submission" date="2022-06" db="UniProtKB">
        <authorList>
            <consortium name="EnsemblPlants"/>
        </authorList>
    </citation>
    <scope>IDENTIFICATION</scope>
</reference>
<proteinExistence type="predicted"/>
<reference evidence="2" key="2">
    <citation type="submission" date="2018-03" db="EMBL/GenBank/DDBJ databases">
        <title>The Triticum urartu genome reveals the dynamic nature of wheat genome evolution.</title>
        <authorList>
            <person name="Ling H."/>
            <person name="Ma B."/>
            <person name="Shi X."/>
            <person name="Liu H."/>
            <person name="Dong L."/>
            <person name="Sun H."/>
            <person name="Cao Y."/>
            <person name="Gao Q."/>
            <person name="Zheng S."/>
            <person name="Li Y."/>
            <person name="Yu Y."/>
            <person name="Du H."/>
            <person name="Qi M."/>
            <person name="Li Y."/>
            <person name="Yu H."/>
            <person name="Cui Y."/>
            <person name="Wang N."/>
            <person name="Chen C."/>
            <person name="Wu H."/>
            <person name="Zhao Y."/>
            <person name="Zhang J."/>
            <person name="Li Y."/>
            <person name="Zhou W."/>
            <person name="Zhang B."/>
            <person name="Hu W."/>
            <person name="Eijk M."/>
            <person name="Tang J."/>
            <person name="Witsenboer H."/>
            <person name="Zhao S."/>
            <person name="Li Z."/>
            <person name="Zhang A."/>
            <person name="Wang D."/>
            <person name="Liang C."/>
        </authorList>
    </citation>
    <scope>NUCLEOTIDE SEQUENCE [LARGE SCALE GENOMIC DNA]</scope>
    <source>
        <strain evidence="2">cv. G1812</strain>
    </source>
</reference>